<accession>A0A5J5GI11</accession>
<keyword evidence="2" id="KW-1185">Reference proteome</keyword>
<dbReference type="EMBL" id="VYKK01000004">
    <property type="protein sequence ID" value="KAA9007328.1"/>
    <property type="molecule type" value="Genomic_DNA"/>
</dbReference>
<name>A0A5J5GI11_9BACL</name>
<gene>
    <name evidence="1" type="ORF">F4V43_02255</name>
</gene>
<dbReference type="Proteomes" id="UP000367750">
    <property type="component" value="Unassembled WGS sequence"/>
</dbReference>
<proteinExistence type="predicted"/>
<evidence type="ECO:0000313" key="1">
    <source>
        <dbReference type="EMBL" id="KAA9007328.1"/>
    </source>
</evidence>
<organism evidence="1 2">
    <name type="scientific">Paenibacillus spiritus</name>
    <dbReference type="NCBI Taxonomy" id="2496557"/>
    <lineage>
        <taxon>Bacteria</taxon>
        <taxon>Bacillati</taxon>
        <taxon>Bacillota</taxon>
        <taxon>Bacilli</taxon>
        <taxon>Bacillales</taxon>
        <taxon>Paenibacillaceae</taxon>
        <taxon>Paenibacillus</taxon>
    </lineage>
</organism>
<dbReference type="RefSeq" id="WP_150456618.1">
    <property type="nucleotide sequence ID" value="NZ_VYKK01000004.1"/>
</dbReference>
<sequence length="119" mass="13823">MRLIKGKARKNIAMAEIFNEEKGDIFFDYKGVPVTMVMIYSEDKFLMIDKMDKIEDLVKGINEYLVDELEGRKDNYKLFIDGNFTNDEVQVLKQIEENKQVELTVSVQTSEDGISIQFV</sequence>
<protein>
    <submittedName>
        <fullName evidence="1">Uncharacterized protein</fullName>
    </submittedName>
</protein>
<dbReference type="AlphaFoldDB" id="A0A5J5GI11"/>
<reference evidence="1 2" key="1">
    <citation type="submission" date="2019-09" db="EMBL/GenBank/DDBJ databases">
        <title>Bacillus ochoae sp. nov., Paenibacillus whitsoniae sp. nov., Paenibacillus spiritus sp. nov. Isolated from the Mars Exploration Rover during spacecraft assembly.</title>
        <authorList>
            <person name="Seuylemezian A."/>
            <person name="Vaishampayan P."/>
        </authorList>
    </citation>
    <scope>NUCLEOTIDE SEQUENCE [LARGE SCALE GENOMIC DNA]</scope>
    <source>
        <strain evidence="1 2">MER_111</strain>
    </source>
</reference>
<comment type="caution">
    <text evidence="1">The sequence shown here is derived from an EMBL/GenBank/DDBJ whole genome shotgun (WGS) entry which is preliminary data.</text>
</comment>
<evidence type="ECO:0000313" key="2">
    <source>
        <dbReference type="Proteomes" id="UP000367750"/>
    </source>
</evidence>